<dbReference type="InterPro" id="IPR029044">
    <property type="entry name" value="Nucleotide-diphossugar_trans"/>
</dbReference>
<dbReference type="EMBL" id="LCNT01000006">
    <property type="protein sequence ID" value="KKU60898.1"/>
    <property type="molecule type" value="Genomic_DNA"/>
</dbReference>
<comment type="caution">
    <text evidence="5">The sequence shown here is derived from an EMBL/GenBank/DDBJ whole genome shotgun (WGS) entry which is preliminary data.</text>
</comment>
<feature type="domain" description="Glycosyltransferase 2-like" evidence="4">
    <location>
        <begin position="4"/>
        <end position="168"/>
    </location>
</feature>
<accession>A0A0G1U3G3</accession>
<dbReference type="Gene3D" id="3.90.550.10">
    <property type="entry name" value="Spore Coat Polysaccharide Biosynthesis Protein SpsA, Chain A"/>
    <property type="match status" value="1"/>
</dbReference>
<organism evidence="5 6">
    <name type="scientific">Candidatus Beckwithbacteria bacterium GW2011_GWB1_47_15</name>
    <dbReference type="NCBI Taxonomy" id="1618371"/>
    <lineage>
        <taxon>Bacteria</taxon>
        <taxon>Candidatus Beckwithiibacteriota</taxon>
    </lineage>
</organism>
<reference evidence="5 6" key="1">
    <citation type="journal article" date="2015" name="Nature">
        <title>rRNA introns, odd ribosomes, and small enigmatic genomes across a large radiation of phyla.</title>
        <authorList>
            <person name="Brown C.T."/>
            <person name="Hug L.A."/>
            <person name="Thomas B.C."/>
            <person name="Sharon I."/>
            <person name="Castelle C.J."/>
            <person name="Singh A."/>
            <person name="Wilkins M.J."/>
            <person name="Williams K.H."/>
            <person name="Banfield J.F."/>
        </authorList>
    </citation>
    <scope>NUCLEOTIDE SEQUENCE [LARGE SCALE GENOMIC DNA]</scope>
</reference>
<gene>
    <name evidence="5" type="ORF">UX85_C0006G0032</name>
</gene>
<dbReference type="InterPro" id="IPR001173">
    <property type="entry name" value="Glyco_trans_2-like"/>
</dbReference>
<dbReference type="Proteomes" id="UP000033860">
    <property type="component" value="Unassembled WGS sequence"/>
</dbReference>
<dbReference type="InterPro" id="IPR039528">
    <property type="entry name" value="DPM1-like"/>
</dbReference>
<dbReference type="GO" id="GO:0004582">
    <property type="term" value="F:dolichyl-phosphate beta-D-mannosyltransferase activity"/>
    <property type="evidence" value="ECO:0007669"/>
    <property type="project" value="InterPro"/>
</dbReference>
<dbReference type="CDD" id="cd06442">
    <property type="entry name" value="DPM1_like"/>
    <property type="match status" value="1"/>
</dbReference>
<evidence type="ECO:0000256" key="2">
    <source>
        <dbReference type="ARBA" id="ARBA00022676"/>
    </source>
</evidence>
<evidence type="ECO:0000313" key="6">
    <source>
        <dbReference type="Proteomes" id="UP000033860"/>
    </source>
</evidence>
<evidence type="ECO:0000256" key="1">
    <source>
        <dbReference type="ARBA" id="ARBA00006739"/>
    </source>
</evidence>
<name>A0A0G1U3G3_9BACT</name>
<dbReference type="PANTHER" id="PTHR43398">
    <property type="entry name" value="DOLICHOL-PHOSPHATE MANNOSYLTRANSFERASE SUBUNIT 1"/>
    <property type="match status" value="1"/>
</dbReference>
<protein>
    <recommendedName>
        <fullName evidence="4">Glycosyltransferase 2-like domain-containing protein</fullName>
    </recommendedName>
</protein>
<evidence type="ECO:0000256" key="3">
    <source>
        <dbReference type="ARBA" id="ARBA00022679"/>
    </source>
</evidence>
<keyword evidence="3" id="KW-0808">Transferase</keyword>
<dbReference type="PANTHER" id="PTHR43398:SF1">
    <property type="entry name" value="DOLICHOL-PHOSPHATE MANNOSYLTRANSFERASE SUBUNIT 1"/>
    <property type="match status" value="1"/>
</dbReference>
<evidence type="ECO:0000259" key="4">
    <source>
        <dbReference type="Pfam" id="PF00535"/>
    </source>
</evidence>
<evidence type="ECO:0000313" key="5">
    <source>
        <dbReference type="EMBL" id="KKU60898.1"/>
    </source>
</evidence>
<dbReference type="AlphaFoldDB" id="A0A0G1U3G3"/>
<keyword evidence="2" id="KW-0328">Glycosyltransferase</keyword>
<proteinExistence type="inferred from homology"/>
<dbReference type="SUPFAM" id="SSF53448">
    <property type="entry name" value="Nucleotide-diphospho-sugar transferases"/>
    <property type="match status" value="1"/>
</dbReference>
<sequence length="237" mass="26369">MKLTVILPTYNEAGNIVKLIKAILKALKPLGLQTQVIVVDDNSPDGTAAIVKPLTKKLAVKLFVRKKRGLATAILYGLQRTHADIFVIMDTDFNHQPKDIPRLLTPIIKDKADLVIGSRYVAGGGMHASEAGTIQFLGSKWGNRLVNRIILGLPVHESLSGFIAFKKEILKSTDLTSIFLGYGEYCIRLLYRAHQAGFRLAEVPVVYGQRRYGQSKSRLLKMMIDYLITAVKLRLNL</sequence>
<dbReference type="Pfam" id="PF00535">
    <property type="entry name" value="Glycos_transf_2"/>
    <property type="match status" value="1"/>
</dbReference>
<comment type="similarity">
    <text evidence="1">Belongs to the glycosyltransferase 2 family.</text>
</comment>